<reference evidence="2 3" key="1">
    <citation type="journal article" date="2019" name="Nat. Microbiol.">
        <title>Mediterranean grassland soil C-N compound turnover is dependent on rainfall and depth, and is mediated by genomically divergent microorganisms.</title>
        <authorList>
            <person name="Diamond S."/>
            <person name="Andeer P.F."/>
            <person name="Li Z."/>
            <person name="Crits-Christoph A."/>
            <person name="Burstein D."/>
            <person name="Anantharaman K."/>
            <person name="Lane K.R."/>
            <person name="Thomas B.C."/>
            <person name="Pan C."/>
            <person name="Northen T.R."/>
            <person name="Banfield J.F."/>
        </authorList>
    </citation>
    <scope>NUCLEOTIDE SEQUENCE [LARGE SCALE GENOMIC DNA]</scope>
    <source>
        <strain evidence="2">NP_8</strain>
    </source>
</reference>
<accession>A0A537J0M1</accession>
<comment type="caution">
    <text evidence="2">The sequence shown here is derived from an EMBL/GenBank/DDBJ whole genome shotgun (WGS) entry which is preliminary data.</text>
</comment>
<organism evidence="2 3">
    <name type="scientific">Candidatus Segetimicrobium genomatis</name>
    <dbReference type="NCBI Taxonomy" id="2569760"/>
    <lineage>
        <taxon>Bacteria</taxon>
        <taxon>Bacillati</taxon>
        <taxon>Candidatus Sysuimicrobiota</taxon>
        <taxon>Candidatus Sysuimicrobiia</taxon>
        <taxon>Candidatus Sysuimicrobiales</taxon>
        <taxon>Candidatus Segetimicrobiaceae</taxon>
        <taxon>Candidatus Segetimicrobium</taxon>
    </lineage>
</organism>
<evidence type="ECO:0000256" key="1">
    <source>
        <dbReference type="SAM" id="MobiDB-lite"/>
    </source>
</evidence>
<proteinExistence type="predicted"/>
<evidence type="ECO:0000313" key="2">
    <source>
        <dbReference type="EMBL" id="TMI76862.1"/>
    </source>
</evidence>
<dbReference type="EMBL" id="VBAP01000009">
    <property type="protein sequence ID" value="TMI76862.1"/>
    <property type="molecule type" value="Genomic_DNA"/>
</dbReference>
<sequence>MRTKWLIAAAVLLSLALLLTTPHPLRRMASPFGDFVGGMKEGEAYHKGYEEGFRDGASPGGFKEGGGGGGGGRSGAGGGGGRGRFRDCACL</sequence>
<gene>
    <name evidence="2" type="ORF">E6H05_02340</name>
</gene>
<dbReference type="AlphaFoldDB" id="A0A537J0M1"/>
<evidence type="ECO:0000313" key="3">
    <source>
        <dbReference type="Proteomes" id="UP000318834"/>
    </source>
</evidence>
<feature type="region of interest" description="Disordered" evidence="1">
    <location>
        <begin position="55"/>
        <end position="82"/>
    </location>
</feature>
<name>A0A537J0M1_9BACT</name>
<dbReference type="Proteomes" id="UP000318834">
    <property type="component" value="Unassembled WGS sequence"/>
</dbReference>
<feature type="compositionally biased region" description="Gly residues" evidence="1">
    <location>
        <begin position="58"/>
        <end position="82"/>
    </location>
</feature>
<protein>
    <submittedName>
        <fullName evidence="2">Uncharacterized protein</fullName>
    </submittedName>
</protein>